<feature type="domain" description="HTH lacI-type" evidence="4">
    <location>
        <begin position="2"/>
        <end position="56"/>
    </location>
</feature>
<reference evidence="5 6" key="1">
    <citation type="submission" date="2018-08" db="EMBL/GenBank/DDBJ databases">
        <title>A genome reference for cultivated species of the human gut microbiota.</title>
        <authorList>
            <person name="Zou Y."/>
            <person name="Xue W."/>
            <person name="Luo G."/>
        </authorList>
    </citation>
    <scope>NUCLEOTIDE SEQUENCE [LARGE SCALE GENOMIC DNA]</scope>
    <source>
        <strain evidence="5 6">AM28-23</strain>
    </source>
</reference>
<dbReference type="EMBL" id="QSKF01000002">
    <property type="protein sequence ID" value="RHE41393.1"/>
    <property type="molecule type" value="Genomic_DNA"/>
</dbReference>
<comment type="caution">
    <text evidence="5">The sequence shown here is derived from an EMBL/GenBank/DDBJ whole genome shotgun (WGS) entry which is preliminary data.</text>
</comment>
<dbReference type="AlphaFoldDB" id="A0A414JA41"/>
<dbReference type="Proteomes" id="UP000283745">
    <property type="component" value="Unassembled WGS sequence"/>
</dbReference>
<dbReference type="Gene3D" id="1.10.260.40">
    <property type="entry name" value="lambda repressor-like DNA-binding domains"/>
    <property type="match status" value="1"/>
</dbReference>
<keyword evidence="1" id="KW-0805">Transcription regulation</keyword>
<dbReference type="RefSeq" id="WP_118050117.1">
    <property type="nucleotide sequence ID" value="NZ_CABJFK010000002.1"/>
</dbReference>
<gene>
    <name evidence="5" type="ORF">DW740_03555</name>
</gene>
<dbReference type="SUPFAM" id="SSF47413">
    <property type="entry name" value="lambda repressor-like DNA-binding domains"/>
    <property type="match status" value="1"/>
</dbReference>
<dbReference type="Pfam" id="PF01547">
    <property type="entry name" value="SBP_bac_1"/>
    <property type="match status" value="1"/>
</dbReference>
<dbReference type="SMART" id="SM00354">
    <property type="entry name" value="HTH_LACI"/>
    <property type="match status" value="1"/>
</dbReference>
<dbReference type="InterPro" id="IPR028082">
    <property type="entry name" value="Peripla_BP_I"/>
</dbReference>
<dbReference type="InterPro" id="IPR010982">
    <property type="entry name" value="Lambda_DNA-bd_dom_sf"/>
</dbReference>
<sequence>MATLKDVAKDAGVSIATVSCCLSGSRYVKPETRTKIMDSIEKLKYIPNASARDLRSTSTNRIGVVLTDIDNIYHTEIFKGISASLQRKGYTINVAFSNSLPDIERKKIEDFISQNVSGLILITCQPQNTDFFVNRIRNFGIPTVFLERRPDNLDVNFLGFDNYRTVYSITKTLLENGNRQIALFTGNPAFSSESDCIRGYEDAFRHFNLPLDSALVYETNMSKEDAFKVSMSNLCGQPADAIVATSENIAFGVLETLHVLGQKVPEDVQLITLSEESWNSSTKYPGMLHTSRTAFTLGKKAAELLEENIKNPALFEKKTCLLTDQVPKITAVPPVHTASAQTGSISSDKEGLRILMVDLATSHSTKLLSTSFTRETGIPIEFEFVRQSELLKRISQDVDRSENYFDIYMYDIPWLDYLVQNGLLLDITDFVQSDSFHSENVFEENLENCRHGQSYYGIPIIGGAQIMFYRQDLFENRDIAKAFKKQYQISLRPPKTWTEFNGIAQFFTRKYNPDSPTEFGTSLAGSMDEELAPELLIRLWSNGGKIWDKHFNVCLDTPENAKAFRSILDTLKYTPGSPFETDIQQTVSDFASGKTAMLVTYTEYASEISSYIHKNTIGRVGYRTLPGNSPASIGWNFGLNPFTTRTDAAFRYFQWLCRPKTSYYMTILNGQSPVIAPYHSHELIKLYPWLEYTEESFRYTRKRSMPYRSKSLCIPQNKIERILCSVLKDILQNNHSVEQALASAQTEMELLFKSYGYPKPLHFIK</sequence>
<evidence type="ECO:0000256" key="2">
    <source>
        <dbReference type="ARBA" id="ARBA00023125"/>
    </source>
</evidence>
<dbReference type="Pfam" id="PF00532">
    <property type="entry name" value="Peripla_BP_1"/>
    <property type="match status" value="1"/>
</dbReference>
<name>A0A414JA41_9FIRM</name>
<dbReference type="Gene3D" id="3.40.50.2300">
    <property type="match status" value="2"/>
</dbReference>
<evidence type="ECO:0000259" key="4">
    <source>
        <dbReference type="PROSITE" id="PS50932"/>
    </source>
</evidence>
<dbReference type="CDD" id="cd01392">
    <property type="entry name" value="HTH_LacI"/>
    <property type="match status" value="1"/>
</dbReference>
<dbReference type="GO" id="GO:0003700">
    <property type="term" value="F:DNA-binding transcription factor activity"/>
    <property type="evidence" value="ECO:0007669"/>
    <property type="project" value="TreeGrafter"/>
</dbReference>
<dbReference type="Gene3D" id="3.40.190.10">
    <property type="entry name" value="Periplasmic binding protein-like II"/>
    <property type="match status" value="2"/>
</dbReference>
<evidence type="ECO:0000313" key="6">
    <source>
        <dbReference type="Proteomes" id="UP000283745"/>
    </source>
</evidence>
<dbReference type="Pfam" id="PF00356">
    <property type="entry name" value="LacI"/>
    <property type="match status" value="1"/>
</dbReference>
<dbReference type="SUPFAM" id="SSF53822">
    <property type="entry name" value="Periplasmic binding protein-like I"/>
    <property type="match status" value="1"/>
</dbReference>
<evidence type="ECO:0000256" key="3">
    <source>
        <dbReference type="ARBA" id="ARBA00023163"/>
    </source>
</evidence>
<keyword evidence="3" id="KW-0804">Transcription</keyword>
<keyword evidence="2" id="KW-0238">DNA-binding</keyword>
<dbReference type="GO" id="GO:0000976">
    <property type="term" value="F:transcription cis-regulatory region binding"/>
    <property type="evidence" value="ECO:0007669"/>
    <property type="project" value="TreeGrafter"/>
</dbReference>
<evidence type="ECO:0000256" key="1">
    <source>
        <dbReference type="ARBA" id="ARBA00023015"/>
    </source>
</evidence>
<dbReference type="PANTHER" id="PTHR30146:SF109">
    <property type="entry name" value="HTH-TYPE TRANSCRIPTIONAL REGULATOR GALS"/>
    <property type="match status" value="1"/>
</dbReference>
<protein>
    <submittedName>
        <fullName evidence="5">Extracellular solute-binding protein</fullName>
    </submittedName>
</protein>
<dbReference type="PANTHER" id="PTHR30146">
    <property type="entry name" value="LACI-RELATED TRANSCRIPTIONAL REPRESSOR"/>
    <property type="match status" value="1"/>
</dbReference>
<organism evidence="5 6">
    <name type="scientific">Blautia obeum</name>
    <dbReference type="NCBI Taxonomy" id="40520"/>
    <lineage>
        <taxon>Bacteria</taxon>
        <taxon>Bacillati</taxon>
        <taxon>Bacillota</taxon>
        <taxon>Clostridia</taxon>
        <taxon>Lachnospirales</taxon>
        <taxon>Lachnospiraceae</taxon>
        <taxon>Blautia</taxon>
    </lineage>
</organism>
<dbReference type="SUPFAM" id="SSF53850">
    <property type="entry name" value="Periplasmic binding protein-like II"/>
    <property type="match status" value="1"/>
</dbReference>
<accession>A0A414JA41</accession>
<proteinExistence type="predicted"/>
<dbReference type="InterPro" id="IPR001761">
    <property type="entry name" value="Peripla_BP/Lac1_sug-bd_dom"/>
</dbReference>
<dbReference type="InterPro" id="IPR006059">
    <property type="entry name" value="SBP"/>
</dbReference>
<dbReference type="InterPro" id="IPR000843">
    <property type="entry name" value="HTH_LacI"/>
</dbReference>
<dbReference type="PROSITE" id="PS50932">
    <property type="entry name" value="HTH_LACI_2"/>
    <property type="match status" value="1"/>
</dbReference>
<evidence type="ECO:0000313" key="5">
    <source>
        <dbReference type="EMBL" id="RHE41393.1"/>
    </source>
</evidence>
<dbReference type="CDD" id="cd06267">
    <property type="entry name" value="PBP1_LacI_sugar_binding-like"/>
    <property type="match status" value="1"/>
</dbReference>